<dbReference type="InterPro" id="IPR050316">
    <property type="entry name" value="Tyrosinase/Hemocyanin"/>
</dbReference>
<gene>
    <name evidence="7" type="ORF">HK097_010775</name>
</gene>
<feature type="region of interest" description="Disordered" evidence="3">
    <location>
        <begin position="360"/>
        <end position="390"/>
    </location>
</feature>
<dbReference type="PROSITE" id="PS00497">
    <property type="entry name" value="TYROSINASE_1"/>
    <property type="match status" value="1"/>
</dbReference>
<dbReference type="PROSITE" id="PS00498">
    <property type="entry name" value="TYROSINASE_2"/>
    <property type="match status" value="1"/>
</dbReference>
<dbReference type="PRINTS" id="PR00092">
    <property type="entry name" value="TYROSINASE"/>
</dbReference>
<dbReference type="PANTHER" id="PTHR11474:SF126">
    <property type="entry name" value="TYROSINASE-LIKE PROTEIN TYR-1-RELATED"/>
    <property type="match status" value="1"/>
</dbReference>
<evidence type="ECO:0000313" key="7">
    <source>
        <dbReference type="EMBL" id="KAJ3055349.1"/>
    </source>
</evidence>
<keyword evidence="4" id="KW-0732">Signal</keyword>
<dbReference type="AlphaFoldDB" id="A0AAD5SIR0"/>
<keyword evidence="1" id="KW-0479">Metal-binding</keyword>
<feature type="domain" description="Tyrosinase copper-binding" evidence="6">
    <location>
        <begin position="228"/>
        <end position="239"/>
    </location>
</feature>
<reference evidence="7" key="1">
    <citation type="submission" date="2020-05" db="EMBL/GenBank/DDBJ databases">
        <title>Phylogenomic resolution of chytrid fungi.</title>
        <authorList>
            <person name="Stajich J.E."/>
            <person name="Amses K."/>
            <person name="Simmons R."/>
            <person name="Seto K."/>
            <person name="Myers J."/>
            <person name="Bonds A."/>
            <person name="Quandt C.A."/>
            <person name="Barry K."/>
            <person name="Liu P."/>
            <person name="Grigoriev I."/>
            <person name="Longcore J.E."/>
            <person name="James T.Y."/>
        </authorList>
    </citation>
    <scope>NUCLEOTIDE SEQUENCE</scope>
    <source>
        <strain evidence="7">JEL0318</strain>
    </source>
</reference>
<feature type="compositionally biased region" description="Polar residues" evidence="3">
    <location>
        <begin position="360"/>
        <end position="379"/>
    </location>
</feature>
<feature type="signal peptide" evidence="4">
    <location>
        <begin position="1"/>
        <end position="22"/>
    </location>
</feature>
<dbReference type="GO" id="GO:0046872">
    <property type="term" value="F:metal ion binding"/>
    <property type="evidence" value="ECO:0007669"/>
    <property type="project" value="UniProtKB-KW"/>
</dbReference>
<dbReference type="Gene3D" id="1.10.1280.10">
    <property type="entry name" value="Di-copper center containing domain from catechol oxidase"/>
    <property type="match status" value="1"/>
</dbReference>
<dbReference type="InterPro" id="IPR002227">
    <property type="entry name" value="Tyrosinase_Cu-bd"/>
</dbReference>
<feature type="region of interest" description="Disordered" evidence="3">
    <location>
        <begin position="487"/>
        <end position="512"/>
    </location>
</feature>
<evidence type="ECO:0000256" key="3">
    <source>
        <dbReference type="SAM" id="MobiDB-lite"/>
    </source>
</evidence>
<evidence type="ECO:0000313" key="8">
    <source>
        <dbReference type="Proteomes" id="UP001212841"/>
    </source>
</evidence>
<feature type="domain" description="Tyrosinase copper-binding" evidence="5">
    <location>
        <begin position="82"/>
        <end position="99"/>
    </location>
</feature>
<comment type="caution">
    <text evidence="7">The sequence shown here is derived from an EMBL/GenBank/DDBJ whole genome shotgun (WGS) entry which is preliminary data.</text>
</comment>
<organism evidence="7 8">
    <name type="scientific">Rhizophlyctis rosea</name>
    <dbReference type="NCBI Taxonomy" id="64517"/>
    <lineage>
        <taxon>Eukaryota</taxon>
        <taxon>Fungi</taxon>
        <taxon>Fungi incertae sedis</taxon>
        <taxon>Chytridiomycota</taxon>
        <taxon>Chytridiomycota incertae sedis</taxon>
        <taxon>Chytridiomycetes</taxon>
        <taxon>Rhizophlyctidales</taxon>
        <taxon>Rhizophlyctidaceae</taxon>
        <taxon>Rhizophlyctis</taxon>
    </lineage>
</organism>
<accession>A0AAD5SIR0</accession>
<dbReference type="EMBL" id="JADGJD010000083">
    <property type="protein sequence ID" value="KAJ3055349.1"/>
    <property type="molecule type" value="Genomic_DNA"/>
</dbReference>
<proteinExistence type="predicted"/>
<evidence type="ECO:0000256" key="1">
    <source>
        <dbReference type="ARBA" id="ARBA00022723"/>
    </source>
</evidence>
<evidence type="ECO:0000259" key="6">
    <source>
        <dbReference type="PROSITE" id="PS00498"/>
    </source>
</evidence>
<dbReference type="GO" id="GO:0016491">
    <property type="term" value="F:oxidoreductase activity"/>
    <property type="evidence" value="ECO:0007669"/>
    <property type="project" value="InterPro"/>
</dbReference>
<protein>
    <recommendedName>
        <fullName evidence="5 6">Tyrosinase copper-binding domain-containing protein</fullName>
    </recommendedName>
</protein>
<dbReference type="SUPFAM" id="SSF48056">
    <property type="entry name" value="Di-copper centre-containing domain"/>
    <property type="match status" value="1"/>
</dbReference>
<dbReference type="InterPro" id="IPR008922">
    <property type="entry name" value="Di-copper_centre_dom_sf"/>
</dbReference>
<evidence type="ECO:0000256" key="4">
    <source>
        <dbReference type="SAM" id="SignalP"/>
    </source>
</evidence>
<sequence>MKFNLVAATAVFALLGFVEVDAQCAERKSWTQLSQGEKNAYLNAIKALKAKPASATRDYNRPQDLNYDDIVRLHWDYLRVSHGTPQFFPWHRKFMWTFERALQSVAPGVNVVYWSWQLDSERPESADVFSPNYFGTDGTGPSHCLTNGVTQGWNVIVPGPDRRKAPSNCVTRCMQLRSWWDEVAVNTLVEQNPRYDTFRQTFESTPHAHIHNQVGGACDMSTMYSPNDPLFFLHHANVDKQWAKFQDHCPSKKTDYGGSGGASVNDIMTPWGAAVSTVLDTRTMPNCYYYSKDQSDGPLNLAVCPDNPIVNLDPNSPNATVTTAPGSVASATPTILADSEKGWFNFALESLVGQFKGEFNTTTPSGTAGANKKVTGSSPSPRPAASNGRARRALELDLDLDLDLGLGEEPTATTSKYRKLSVPTTGPLVDIDLPTAPAVEVGTETESASATTTESASATETESATETDPFFPEGPIYTARPLPTTYIPAPTRLVTPPPANDRKDKVHLRQPPPLDENWLKSMRYDPKFVRKVENWHKYLVDDLNDRGYVSRSALKYFKENAPENAKKYGEDLYDRVEELPEDINQFYTVVVTKNVTIKKNGKVIDHKSGSTTLPVVVAGAKETVGDAVAEEETIVEAVETSSPAAGKGNYAKPTGVEYETPLATPTVPAAGYAKAPKGKCH</sequence>
<dbReference type="Proteomes" id="UP001212841">
    <property type="component" value="Unassembled WGS sequence"/>
</dbReference>
<feature type="compositionally biased region" description="Low complexity" evidence="3">
    <location>
        <begin position="444"/>
        <end position="467"/>
    </location>
</feature>
<feature type="chain" id="PRO_5042181455" description="Tyrosinase copper-binding domain-containing protein" evidence="4">
    <location>
        <begin position="23"/>
        <end position="681"/>
    </location>
</feature>
<keyword evidence="2" id="KW-0186">Copper</keyword>
<dbReference type="PANTHER" id="PTHR11474">
    <property type="entry name" value="TYROSINASE FAMILY MEMBER"/>
    <property type="match status" value="1"/>
</dbReference>
<feature type="region of interest" description="Disordered" evidence="3">
    <location>
        <begin position="442"/>
        <end position="474"/>
    </location>
</feature>
<keyword evidence="8" id="KW-1185">Reference proteome</keyword>
<name>A0AAD5SIR0_9FUNG</name>
<evidence type="ECO:0000259" key="5">
    <source>
        <dbReference type="PROSITE" id="PS00497"/>
    </source>
</evidence>
<dbReference type="Pfam" id="PF00264">
    <property type="entry name" value="Tyrosinase"/>
    <property type="match status" value="1"/>
</dbReference>
<evidence type="ECO:0000256" key="2">
    <source>
        <dbReference type="ARBA" id="ARBA00023008"/>
    </source>
</evidence>